<accession>A0ABN2BUQ4</accession>
<protein>
    <submittedName>
        <fullName evidence="3">Uncharacterized protein</fullName>
    </submittedName>
</protein>
<reference evidence="3 4" key="1">
    <citation type="journal article" date="2019" name="Int. J. Syst. Evol. Microbiol.">
        <title>The Global Catalogue of Microorganisms (GCM) 10K type strain sequencing project: providing services to taxonomists for standard genome sequencing and annotation.</title>
        <authorList>
            <consortium name="The Broad Institute Genomics Platform"/>
            <consortium name="The Broad Institute Genome Sequencing Center for Infectious Disease"/>
            <person name="Wu L."/>
            <person name="Ma J."/>
        </authorList>
    </citation>
    <scope>NUCLEOTIDE SEQUENCE [LARGE SCALE GENOMIC DNA]</scope>
    <source>
        <strain evidence="3 4">JCM 15572</strain>
    </source>
</reference>
<keyword evidence="4" id="KW-1185">Reference proteome</keyword>
<gene>
    <name evidence="3" type="ORF">GCM10009804_00160</name>
</gene>
<name>A0ABN2BUQ4_9ACTN</name>
<keyword evidence="2" id="KW-0812">Transmembrane</keyword>
<proteinExistence type="predicted"/>
<comment type="caution">
    <text evidence="3">The sequence shown here is derived from an EMBL/GenBank/DDBJ whole genome shotgun (WGS) entry which is preliminary data.</text>
</comment>
<organism evidence="3 4">
    <name type="scientific">Kribbella hippodromi</name>
    <dbReference type="NCBI Taxonomy" id="434347"/>
    <lineage>
        <taxon>Bacteria</taxon>
        <taxon>Bacillati</taxon>
        <taxon>Actinomycetota</taxon>
        <taxon>Actinomycetes</taxon>
        <taxon>Propionibacteriales</taxon>
        <taxon>Kribbellaceae</taxon>
        <taxon>Kribbella</taxon>
    </lineage>
</organism>
<evidence type="ECO:0000313" key="3">
    <source>
        <dbReference type="EMBL" id="GAA1547750.1"/>
    </source>
</evidence>
<keyword evidence="2" id="KW-0472">Membrane</keyword>
<feature type="compositionally biased region" description="Basic and acidic residues" evidence="1">
    <location>
        <begin position="66"/>
        <end position="76"/>
    </location>
</feature>
<feature type="region of interest" description="Disordered" evidence="1">
    <location>
        <begin position="60"/>
        <end position="82"/>
    </location>
</feature>
<feature type="transmembrane region" description="Helical" evidence="2">
    <location>
        <begin position="12"/>
        <end position="32"/>
    </location>
</feature>
<evidence type="ECO:0000256" key="1">
    <source>
        <dbReference type="SAM" id="MobiDB-lite"/>
    </source>
</evidence>
<dbReference type="Proteomes" id="UP001501705">
    <property type="component" value="Unassembled WGS sequence"/>
</dbReference>
<evidence type="ECO:0000256" key="2">
    <source>
        <dbReference type="SAM" id="Phobius"/>
    </source>
</evidence>
<keyword evidence="2" id="KW-1133">Transmembrane helix</keyword>
<dbReference type="EMBL" id="BAAAPH010000001">
    <property type="protein sequence ID" value="GAA1547750.1"/>
    <property type="molecule type" value="Genomic_DNA"/>
</dbReference>
<evidence type="ECO:0000313" key="4">
    <source>
        <dbReference type="Proteomes" id="UP001501705"/>
    </source>
</evidence>
<sequence>MVAPSRVIPDTSQLATASAIAFASNLMIKFFIPSILPPERQYHSPYTPWWNPDYPSPPSLSVKTKAQKDGEGEKVLTPKMTK</sequence>